<dbReference type="SUPFAM" id="SSF49348">
    <property type="entry name" value="Clathrin adaptor appendage domain"/>
    <property type="match status" value="1"/>
</dbReference>
<feature type="binding site" evidence="6">
    <location>
        <position position="46"/>
    </location>
    <ligand>
        <name>a 1,2-diacyl-sn-glycero-3-phospho-(1D-myo-inositol-3,4,5-trisphosphate)</name>
        <dbReference type="ChEBI" id="CHEBI:57836"/>
    </ligand>
</feature>
<dbReference type="VEuPathDB" id="FungiDB:CJI97_003219"/>
<dbReference type="Gene3D" id="1.25.10.10">
    <property type="entry name" value="Leucine-rich Repeat Variant"/>
    <property type="match status" value="1"/>
</dbReference>
<dbReference type="InterPro" id="IPR050840">
    <property type="entry name" value="Adaptor_Complx_Large_Subunit"/>
</dbReference>
<protein>
    <recommendedName>
        <fullName evidence="5">AP-2 complex subunit alpha</fullName>
    </recommendedName>
</protein>
<reference evidence="11" key="3">
    <citation type="submission" date="2021-06" db="EMBL/GenBank/DDBJ databases">
        <title>Candida auris outbreak in lebanese hospital.</title>
        <authorList>
            <person name="Finianos M."/>
        </authorList>
    </citation>
    <scope>NUCLEOTIDE SEQUENCE</scope>
    <source>
        <strain evidence="11">CA7LBN</strain>
    </source>
</reference>
<dbReference type="InterPro" id="IPR016024">
    <property type="entry name" value="ARM-type_fold"/>
</dbReference>
<evidence type="ECO:0000256" key="1">
    <source>
        <dbReference type="ARBA" id="ARBA00004184"/>
    </source>
</evidence>
<dbReference type="InterPro" id="IPR017104">
    <property type="entry name" value="AP2_complex_asu"/>
</dbReference>
<evidence type="ECO:0000256" key="6">
    <source>
        <dbReference type="PIRSR" id="PIRSR037091-1"/>
    </source>
</evidence>
<dbReference type="VEuPathDB" id="FungiDB:QG37_02182"/>
<keyword evidence="3 5" id="KW-0653">Protein transport</keyword>
<evidence type="ECO:0000256" key="4">
    <source>
        <dbReference type="ARBA" id="ARBA00023136"/>
    </source>
</evidence>
<sequence>MPATMKGLTQFIVDLRNSKDAEEEHKRINLEINNVRSKFTSSLNSYQKKKYLCKLMYIYLLGYTDEVQFGLKKAFDLIASSDYGEKQVGYLSVSILYSRSNTSLKAHLEDLLELIGPHLLSDLKSNSDDVNCLAIQFIASNFNVCPQDSTVHNSAMDELEDPSSQWQELVRLLYQHCVSPTTKAFTRRKAVITFYVLSKLFPSMILSNDRWIPRLLALVDDKETSVVLSVIPLVKLLVDLKPKYAKSLLPSIANRLHSILVEENCPEDYYYYDVPAPWLVVKLFQLVEHFFILGENSDNPVIIVGSIDNQTLSKLRQAVSRSIKNASRPVKGPPSRNSQSSILFQAVSLAVFLDASVEAIEGAICALVQLLTSPETNNRYLVLDALMKLSVRASTTGPFQDHLEKIFRSLYDKDISVRKKSADLLFTVCDEKTYTQIISRLLEYLPLAESSLKADISVKIAVLAEKFATDSIWYISTMLRLLSIGGRSVRTTSSNGVNSSGEVWERIVQIIVNNEDLQKKACKLIINLLRKEEGLPADSLIRVAALVLGDYGSLAAEEDQANQFSIFSQFRLLYEAYFKAQVSTRPLLLTTFIKILVRFPDENYVPDILDLFEAECLSLDLEIQTRAHEYLKLGSLTVNGTQEEKRFSQSVIKSLPPFDVKSNSLMNHLRSLQVIRNGRSRSTVNVSKVPRPKGQNQNLGNPSDFDSDLSDAEENPDESGGDPFGDRPTSSVTKLSPNWYSGYHRMLHYDAGIFYEDQLIKITYRLTKRAAKILYQFTIINNAAKTANTDITALTVLDLKNPGRQENPSYFVKLNKVPDSTVGVKTAMEIEATIRHVVEDSESPVISLSYRCGGSFTTLHLRIPVVLLKTLSTTELSLEEFKKRWFQIGEALGSQAGEKRGVVRTNHKYISSNVSRTLQRLGFAVVHCTPDNTSADILVMAAGILHTTSSNYGVLLSMRSLEADGRSFDLTIRCTGGGVPEVIYSSLEEVFDNRS</sequence>
<keyword evidence="4 5" id="KW-0472">Membrane</keyword>
<organism evidence="10">
    <name type="scientific">Candidozyma auris</name>
    <name type="common">Yeast</name>
    <name type="synonym">Candida auris</name>
    <dbReference type="NCBI Taxonomy" id="498019"/>
    <lineage>
        <taxon>Eukaryota</taxon>
        <taxon>Fungi</taxon>
        <taxon>Dikarya</taxon>
        <taxon>Ascomycota</taxon>
        <taxon>Saccharomycotina</taxon>
        <taxon>Pichiomycetes</taxon>
        <taxon>Metschnikowiaceae</taxon>
        <taxon>Candidozyma</taxon>
    </lineage>
</organism>
<dbReference type="SUPFAM" id="SSF48371">
    <property type="entry name" value="ARM repeat"/>
    <property type="match status" value="1"/>
</dbReference>
<keyword evidence="5" id="KW-0168">Coated pit</keyword>
<dbReference type="InterPro" id="IPR009028">
    <property type="entry name" value="Coatomer/calthrin_app_sub_C"/>
</dbReference>
<feature type="region of interest" description="Disordered" evidence="7">
    <location>
        <begin position="680"/>
        <end position="731"/>
    </location>
</feature>
<dbReference type="SUPFAM" id="SSF55711">
    <property type="entry name" value="Subdomain of clathrin and coatomer appendage domain"/>
    <property type="match status" value="1"/>
</dbReference>
<evidence type="ECO:0000313" key="10">
    <source>
        <dbReference type="EMBL" id="PIS51556.1"/>
    </source>
</evidence>
<comment type="similarity">
    <text evidence="5">Belongs to the adaptor complexes large subunit family.</text>
</comment>
<dbReference type="PIRSF" id="PIRSF037091">
    <property type="entry name" value="AP2_complex_alpha"/>
    <property type="match status" value="1"/>
</dbReference>
<evidence type="ECO:0000256" key="5">
    <source>
        <dbReference type="PIRNR" id="PIRNR037091"/>
    </source>
</evidence>
<dbReference type="OMA" id="PVLMHRY"/>
<proteinExistence type="inferred from homology"/>
<evidence type="ECO:0000256" key="2">
    <source>
        <dbReference type="ARBA" id="ARBA00022448"/>
    </source>
</evidence>
<evidence type="ECO:0000256" key="3">
    <source>
        <dbReference type="ARBA" id="ARBA00022927"/>
    </source>
</evidence>
<dbReference type="VEuPathDB" id="FungiDB:CJJ09_000959"/>
<dbReference type="InterPro" id="IPR013041">
    <property type="entry name" value="Clathrin_app_Ig-like_sf"/>
</dbReference>
<evidence type="ECO:0000259" key="9">
    <source>
        <dbReference type="Pfam" id="PF02296"/>
    </source>
</evidence>
<feature type="domain" description="Clathrin/coatomer adaptor adaptin-like N-terminal" evidence="8">
    <location>
        <begin position="177"/>
        <end position="633"/>
    </location>
</feature>
<feature type="domain" description="Clathrin adaptor alpha-adaptin appendage C-terminal subdomain" evidence="9">
    <location>
        <begin position="873"/>
        <end position="985"/>
    </location>
</feature>
<dbReference type="VEuPathDB" id="FungiDB:B9J08_003147"/>
<dbReference type="AlphaFoldDB" id="A0A2H0ZLR4"/>
<dbReference type="Proteomes" id="UP000825438">
    <property type="component" value="Chromosome I"/>
</dbReference>
<keyword evidence="2 5" id="KW-0813">Transport</keyword>
<reference evidence="10" key="2">
    <citation type="submission" date="2017-11" db="EMBL/GenBank/DDBJ databases">
        <title>Candida auris genome assembly and annotation.</title>
        <authorList>
            <person name="Munoz J.F."/>
            <person name="Gade L.G."/>
            <person name="Chow N.A."/>
            <person name="Litvintseva A.P."/>
            <person name="Loparev V.N."/>
            <person name="Cuomo C.A."/>
        </authorList>
    </citation>
    <scope>NUCLEOTIDE SEQUENCE</scope>
    <source>
        <strain evidence="10">B8441</strain>
    </source>
</reference>
<evidence type="ECO:0000313" key="11">
    <source>
        <dbReference type="EMBL" id="QWW22089.1"/>
    </source>
</evidence>
<dbReference type="VEuPathDB" id="FungiDB:CJJ07_001312"/>
<evidence type="ECO:0000256" key="7">
    <source>
        <dbReference type="SAM" id="MobiDB-lite"/>
    </source>
</evidence>
<dbReference type="VEuPathDB" id="FungiDB:CJI96_0001681"/>
<gene>
    <name evidence="10" type="ORF">B9J08_003147</name>
    <name evidence="11" type="ORF">CA7LBN_000835</name>
</gene>
<dbReference type="PANTHER" id="PTHR22780">
    <property type="entry name" value="ADAPTIN, ALPHA/GAMMA/EPSILON"/>
    <property type="match status" value="1"/>
</dbReference>
<feature type="binding site" evidence="6">
    <location>
        <position position="38"/>
    </location>
    <ligand>
        <name>a 1,2-diacyl-sn-glycero-3-phospho-(1D-myo-inositol-3,4,5-trisphosphate)</name>
        <dbReference type="ChEBI" id="CHEBI:57836"/>
    </ligand>
</feature>
<dbReference type="InterPro" id="IPR011989">
    <property type="entry name" value="ARM-like"/>
</dbReference>
<dbReference type="InterPro" id="IPR002553">
    <property type="entry name" value="Clathrin/coatomer_adapt-like_N"/>
</dbReference>
<dbReference type="InterPro" id="IPR012295">
    <property type="entry name" value="TBP_dom_sf"/>
</dbReference>
<dbReference type="Gene3D" id="2.60.40.1230">
    <property type="match status" value="1"/>
</dbReference>
<dbReference type="GO" id="GO:0030122">
    <property type="term" value="C:AP-2 adaptor complex"/>
    <property type="evidence" value="ECO:0007669"/>
    <property type="project" value="InterPro"/>
</dbReference>
<feature type="domain" description="Clathrin/coatomer adaptor adaptin-like N-terminal" evidence="8">
    <location>
        <begin position="24"/>
        <end position="139"/>
    </location>
</feature>
<dbReference type="Gene3D" id="3.30.310.10">
    <property type="entry name" value="TATA-Binding Protein"/>
    <property type="match status" value="1"/>
</dbReference>
<dbReference type="EMBL" id="PEKT02000007">
    <property type="protein sequence ID" value="PIS51556.1"/>
    <property type="molecule type" value="Genomic_DNA"/>
</dbReference>
<reference evidence="10" key="1">
    <citation type="journal article" date="2017" name="Clin. Infect. Dis.">
        <title>Simultaneous emergence of multidrug-resistant Candida auris on 3 continents confirmed by whole-genome sequencing and epidemiological analyses.</title>
        <authorList>
            <person name="Lockhart S.R."/>
            <person name="Etienne K.A."/>
            <person name="Vallabhaneni S."/>
            <person name="Farooqi J."/>
            <person name="Chowdhary A."/>
            <person name="Govender N.P."/>
            <person name="Colombo A.L."/>
            <person name="Calvo B."/>
            <person name="Cuomo C.A."/>
            <person name="Desjardins C.A."/>
            <person name="Berkow E.L."/>
            <person name="Castanheira M."/>
            <person name="Magobo R.E."/>
            <person name="Jabeen K."/>
            <person name="Asghar R.J."/>
            <person name="Meis J.F."/>
            <person name="Jackson B."/>
            <person name="Chiller T."/>
            <person name="Litvintseva A.P."/>
        </authorList>
    </citation>
    <scope>NUCLEOTIDE SEQUENCE [LARGE SCALE GENOMIC DNA]</scope>
    <source>
        <strain evidence="10">B8441</strain>
    </source>
</reference>
<evidence type="ECO:0000259" key="8">
    <source>
        <dbReference type="Pfam" id="PF01602"/>
    </source>
</evidence>
<comment type="subcellular location">
    <subcellularLocation>
        <location evidence="1">Endomembrane system</location>
        <topology evidence="1">Peripheral membrane protein</topology>
    </subcellularLocation>
    <subcellularLocation>
        <location evidence="5">Membrane</location>
        <location evidence="5">Coated pit</location>
    </subcellularLocation>
</comment>
<dbReference type="GO" id="GO:0072583">
    <property type="term" value="P:clathrin-dependent endocytosis"/>
    <property type="evidence" value="ECO:0007669"/>
    <property type="project" value="InterPro"/>
</dbReference>
<dbReference type="EMBL" id="CP076749">
    <property type="protein sequence ID" value="QWW22089.1"/>
    <property type="molecule type" value="Genomic_DNA"/>
</dbReference>
<dbReference type="GO" id="GO:0006886">
    <property type="term" value="P:intracellular protein transport"/>
    <property type="evidence" value="ECO:0007669"/>
    <property type="project" value="UniProtKB-UniRule"/>
</dbReference>
<dbReference type="InterPro" id="IPR003164">
    <property type="entry name" value="Clathrin_a-adaptin_app_sub_C"/>
</dbReference>
<feature type="compositionally biased region" description="Acidic residues" evidence="7">
    <location>
        <begin position="705"/>
        <end position="720"/>
    </location>
</feature>
<dbReference type="Pfam" id="PF01602">
    <property type="entry name" value="Adaptin_N"/>
    <property type="match status" value="2"/>
</dbReference>
<keyword evidence="5" id="KW-0254">Endocytosis</keyword>
<dbReference type="STRING" id="498019.A0A2H0ZLR4"/>
<feature type="binding site" evidence="6">
    <location>
        <begin position="50"/>
        <end position="54"/>
    </location>
    <ligand>
        <name>a 1,2-diacyl-sn-glycero-3-phospho-(1D-myo-inositol-3,4,5-trisphosphate)</name>
        <dbReference type="ChEBI" id="CHEBI:57836"/>
    </ligand>
</feature>
<comment type="function">
    <text evidence="5">Adaptins are components of the adaptor complexes which link clathrin to receptors in coated vesicles. Clathrin-associated protein complexes are believed to interact with the cytoplasmic tails of membrane proteins, leading to their selection and concentration.</text>
</comment>
<dbReference type="Pfam" id="PF02296">
    <property type="entry name" value="Alpha_adaptin_C"/>
    <property type="match status" value="1"/>
</dbReference>
<dbReference type="GO" id="GO:0035615">
    <property type="term" value="F:clathrin adaptor activity"/>
    <property type="evidence" value="ECO:0007669"/>
    <property type="project" value="InterPro"/>
</dbReference>
<accession>A0A2H0ZLR4</accession>
<name>A0A2H0ZLR4_CANAR</name>